<comment type="caution">
    <text evidence="2">The sequence shown here is derived from an EMBL/GenBank/DDBJ whole genome shotgun (WGS) entry which is preliminary data.</text>
</comment>
<sequence length="142" mass="16561">MNKIKTENWNGYIIRFVEKDGEWWAVAKDVTKAIGLASAKDSVRKMPDKYKGAHKVPTLGGNQEMIVLNEKGLYRLIMRSNKPEAEEFQDWVYEVIKELRQSAGLEGFQIFRMLDKEHQKDAMSKLSRSLRLGTRNNQRIHH</sequence>
<keyword evidence="3" id="KW-1185">Reference proteome</keyword>
<dbReference type="AlphaFoldDB" id="A0AAW1HV61"/>
<reference evidence="2 3" key="1">
    <citation type="journal article" date="2024" name="BMC Genomics">
        <title>De novo assembly and annotation of Popillia japonica's genome with initial clues to its potential as an invasive pest.</title>
        <authorList>
            <person name="Cucini C."/>
            <person name="Boschi S."/>
            <person name="Funari R."/>
            <person name="Cardaioli E."/>
            <person name="Iannotti N."/>
            <person name="Marturano G."/>
            <person name="Paoli F."/>
            <person name="Bruttini M."/>
            <person name="Carapelli A."/>
            <person name="Frati F."/>
            <person name="Nardi F."/>
        </authorList>
    </citation>
    <scope>NUCLEOTIDE SEQUENCE [LARGE SCALE GENOMIC DNA]</scope>
    <source>
        <strain evidence="2">DMR45628</strain>
    </source>
</reference>
<dbReference type="EMBL" id="JASPKY010000881">
    <property type="protein sequence ID" value="KAK9680676.1"/>
    <property type="molecule type" value="Genomic_DNA"/>
</dbReference>
<dbReference type="Proteomes" id="UP001458880">
    <property type="component" value="Unassembled WGS sequence"/>
</dbReference>
<gene>
    <name evidence="2" type="ORF">QE152_g38963</name>
</gene>
<proteinExistence type="predicted"/>
<dbReference type="SMART" id="SM01040">
    <property type="entry name" value="Bro-N"/>
    <property type="match status" value="1"/>
</dbReference>
<dbReference type="InterPro" id="IPR003497">
    <property type="entry name" value="BRO_N_domain"/>
</dbReference>
<evidence type="ECO:0000313" key="3">
    <source>
        <dbReference type="Proteomes" id="UP001458880"/>
    </source>
</evidence>
<dbReference type="PANTHER" id="PTHR36180:SF2">
    <property type="entry name" value="BRO FAMILY PROTEIN"/>
    <property type="match status" value="1"/>
</dbReference>
<evidence type="ECO:0000313" key="2">
    <source>
        <dbReference type="EMBL" id="KAK9680676.1"/>
    </source>
</evidence>
<dbReference type="PANTHER" id="PTHR36180">
    <property type="entry name" value="DNA-BINDING PROTEIN-RELATED-RELATED"/>
    <property type="match status" value="1"/>
</dbReference>
<accession>A0AAW1HV61</accession>
<feature type="domain" description="Bro-N" evidence="1">
    <location>
        <begin position="1"/>
        <end position="103"/>
    </location>
</feature>
<evidence type="ECO:0000259" key="1">
    <source>
        <dbReference type="PROSITE" id="PS51750"/>
    </source>
</evidence>
<name>A0AAW1HV61_POPJA</name>
<dbReference type="PROSITE" id="PS51750">
    <property type="entry name" value="BRO_N"/>
    <property type="match status" value="1"/>
</dbReference>
<dbReference type="Pfam" id="PF02498">
    <property type="entry name" value="Bro-N"/>
    <property type="match status" value="1"/>
</dbReference>
<organism evidence="2 3">
    <name type="scientific">Popillia japonica</name>
    <name type="common">Japanese beetle</name>
    <dbReference type="NCBI Taxonomy" id="7064"/>
    <lineage>
        <taxon>Eukaryota</taxon>
        <taxon>Metazoa</taxon>
        <taxon>Ecdysozoa</taxon>
        <taxon>Arthropoda</taxon>
        <taxon>Hexapoda</taxon>
        <taxon>Insecta</taxon>
        <taxon>Pterygota</taxon>
        <taxon>Neoptera</taxon>
        <taxon>Endopterygota</taxon>
        <taxon>Coleoptera</taxon>
        <taxon>Polyphaga</taxon>
        <taxon>Scarabaeiformia</taxon>
        <taxon>Scarabaeidae</taxon>
        <taxon>Rutelinae</taxon>
        <taxon>Popillia</taxon>
    </lineage>
</organism>
<protein>
    <submittedName>
        <fullName evidence="2">BRO family, N-terminal domain</fullName>
    </submittedName>
</protein>